<dbReference type="Pfam" id="PF01381">
    <property type="entry name" value="HTH_3"/>
    <property type="match status" value="1"/>
</dbReference>
<dbReference type="InterPro" id="IPR010982">
    <property type="entry name" value="Lambda_DNA-bd_dom_sf"/>
</dbReference>
<dbReference type="PROSITE" id="PS50943">
    <property type="entry name" value="HTH_CROC1"/>
    <property type="match status" value="1"/>
</dbReference>
<keyword evidence="1" id="KW-0238">DNA-binding</keyword>
<dbReference type="InterPro" id="IPR001387">
    <property type="entry name" value="Cro/C1-type_HTH"/>
</dbReference>
<reference evidence="3" key="1">
    <citation type="submission" date="2020-10" db="EMBL/GenBank/DDBJ databases">
        <authorList>
            <person name="Gilroy R."/>
        </authorList>
    </citation>
    <scope>NUCLEOTIDE SEQUENCE</scope>
    <source>
        <strain evidence="3">CHK147-3167</strain>
    </source>
</reference>
<evidence type="ECO:0000313" key="4">
    <source>
        <dbReference type="Proteomes" id="UP000886786"/>
    </source>
</evidence>
<dbReference type="GO" id="GO:0003677">
    <property type="term" value="F:DNA binding"/>
    <property type="evidence" value="ECO:0007669"/>
    <property type="project" value="UniProtKB-KW"/>
</dbReference>
<dbReference type="PANTHER" id="PTHR46797:SF1">
    <property type="entry name" value="METHYLPHOSPHONATE SYNTHASE"/>
    <property type="match status" value="1"/>
</dbReference>
<dbReference type="PANTHER" id="PTHR46797">
    <property type="entry name" value="HTH-TYPE TRANSCRIPTIONAL REGULATOR"/>
    <property type="match status" value="1"/>
</dbReference>
<evidence type="ECO:0000256" key="1">
    <source>
        <dbReference type="ARBA" id="ARBA00023125"/>
    </source>
</evidence>
<dbReference type="AlphaFoldDB" id="A0A9D0ZSB8"/>
<evidence type="ECO:0000259" key="2">
    <source>
        <dbReference type="PROSITE" id="PS50943"/>
    </source>
</evidence>
<proteinExistence type="predicted"/>
<gene>
    <name evidence="3" type="ORF">IAB27_02380</name>
</gene>
<dbReference type="CDD" id="cd00093">
    <property type="entry name" value="HTH_XRE"/>
    <property type="match status" value="1"/>
</dbReference>
<sequence>MDKEIKFHDDYYYYDIVRKNIKKYRRIAGITQQELADRVGVSMHYISQIESANPNKYFTLVVIGRIADALGIDIRLLFEN</sequence>
<feature type="domain" description="HTH cro/C1-type" evidence="2">
    <location>
        <begin position="21"/>
        <end position="77"/>
    </location>
</feature>
<dbReference type="GO" id="GO:0003700">
    <property type="term" value="F:DNA-binding transcription factor activity"/>
    <property type="evidence" value="ECO:0007669"/>
    <property type="project" value="TreeGrafter"/>
</dbReference>
<accession>A0A9D0ZSB8</accession>
<dbReference type="GO" id="GO:0005829">
    <property type="term" value="C:cytosol"/>
    <property type="evidence" value="ECO:0007669"/>
    <property type="project" value="TreeGrafter"/>
</dbReference>
<dbReference type="Gene3D" id="1.10.260.40">
    <property type="entry name" value="lambda repressor-like DNA-binding domains"/>
    <property type="match status" value="1"/>
</dbReference>
<evidence type="ECO:0000313" key="3">
    <source>
        <dbReference type="EMBL" id="HIQ90460.1"/>
    </source>
</evidence>
<name>A0A9D0ZSB8_9FIRM</name>
<dbReference type="InterPro" id="IPR050807">
    <property type="entry name" value="TransReg_Diox_bact_type"/>
</dbReference>
<comment type="caution">
    <text evidence="3">The sequence shown here is derived from an EMBL/GenBank/DDBJ whole genome shotgun (WGS) entry which is preliminary data.</text>
</comment>
<organism evidence="3 4">
    <name type="scientific">Candidatus Coprosoma intestinipullorum</name>
    <dbReference type="NCBI Taxonomy" id="2840752"/>
    <lineage>
        <taxon>Bacteria</taxon>
        <taxon>Bacillati</taxon>
        <taxon>Bacillota</taxon>
        <taxon>Bacillota incertae sedis</taxon>
        <taxon>Candidatus Coprosoma</taxon>
    </lineage>
</organism>
<dbReference type="Proteomes" id="UP000886786">
    <property type="component" value="Unassembled WGS sequence"/>
</dbReference>
<reference evidence="3" key="2">
    <citation type="journal article" date="2021" name="PeerJ">
        <title>Extensive microbial diversity within the chicken gut microbiome revealed by metagenomics and culture.</title>
        <authorList>
            <person name="Gilroy R."/>
            <person name="Ravi A."/>
            <person name="Getino M."/>
            <person name="Pursley I."/>
            <person name="Horton D.L."/>
            <person name="Alikhan N.F."/>
            <person name="Baker D."/>
            <person name="Gharbi K."/>
            <person name="Hall N."/>
            <person name="Watson M."/>
            <person name="Adriaenssens E.M."/>
            <person name="Foster-Nyarko E."/>
            <person name="Jarju S."/>
            <person name="Secka A."/>
            <person name="Antonio M."/>
            <person name="Oren A."/>
            <person name="Chaudhuri R.R."/>
            <person name="La Ragione R."/>
            <person name="Hildebrand F."/>
            <person name="Pallen M.J."/>
        </authorList>
    </citation>
    <scope>NUCLEOTIDE SEQUENCE</scope>
    <source>
        <strain evidence="3">CHK147-3167</strain>
    </source>
</reference>
<dbReference type="SUPFAM" id="SSF47413">
    <property type="entry name" value="lambda repressor-like DNA-binding domains"/>
    <property type="match status" value="1"/>
</dbReference>
<dbReference type="EMBL" id="DVFV01000042">
    <property type="protein sequence ID" value="HIQ90460.1"/>
    <property type="molecule type" value="Genomic_DNA"/>
</dbReference>
<dbReference type="SMART" id="SM00530">
    <property type="entry name" value="HTH_XRE"/>
    <property type="match status" value="1"/>
</dbReference>
<protein>
    <submittedName>
        <fullName evidence="3">Helix-turn-helix transcriptional regulator</fullName>
    </submittedName>
</protein>